<name>A0ABW2CWZ4_9ACTN</name>
<dbReference type="Proteomes" id="UP001596380">
    <property type="component" value="Unassembled WGS sequence"/>
</dbReference>
<accession>A0ABW2CWZ4</accession>
<proteinExistence type="predicted"/>
<sequence>MIGSLRTAGEEGGMRSRGVVLLGLAVAFALAAGVLAAMVTPGRDERGPDQLARAYFAAWRKGSLDRMRDLVADPPADFHAQHRALSRGLSVMWIDLRPGRVVRDGDGRAQAPFTVARGIAGHGEWSFRSLLKMGRVDGRWRVLWSPSTLYPGMRAGGTWRLRAVEVPAVTLSDRRGGKLPEGGPLEPYLSGLADSLAPEDGDEDDDGAPGWAIAMSDGGGPERDLKLFNVRKGRKVRTTLDRRVQAAAEAAVAAAPDPAAVVALRPSTGEVLAVADGLGGLGAFANLYPPGSTFKTVVASALLADGMDAGDGADCPARVVAAQRTIVNHDGTSAGRTTLRDAFAQSCNTTFAGLAVDRLGPGKLGDAARGLGFGVKFEPGVEAATGSFPDPGKGNELAEAAIGQGRVQASPLLMASVAAAVQDGTWRSPRLLAPKPLEEAGGSVASPRDVPGAAALRTMMRAVVTSGTASGAGLPDGTAGKTGTAELGQGGGSHAWFVGYEGDMAFSVFVSEGGSGPKVAVPLAARFLRAAR</sequence>
<feature type="domain" description="Penicillin-binding protein transpeptidase" evidence="2">
    <location>
        <begin position="260"/>
        <end position="527"/>
    </location>
</feature>
<protein>
    <submittedName>
        <fullName evidence="4">Penicillin-binding transpeptidase domain-containing protein</fullName>
    </submittedName>
</protein>
<dbReference type="Pfam" id="PF05223">
    <property type="entry name" value="MecA_N"/>
    <property type="match status" value="1"/>
</dbReference>
<dbReference type="SUPFAM" id="SSF54427">
    <property type="entry name" value="NTF2-like"/>
    <property type="match status" value="1"/>
</dbReference>
<dbReference type="Pfam" id="PF00905">
    <property type="entry name" value="Transpeptidase"/>
    <property type="match status" value="1"/>
</dbReference>
<organism evidence="4 5">
    <name type="scientific">Actinomadura yumaensis</name>
    <dbReference type="NCBI Taxonomy" id="111807"/>
    <lineage>
        <taxon>Bacteria</taxon>
        <taxon>Bacillati</taxon>
        <taxon>Actinomycetota</taxon>
        <taxon>Actinomycetes</taxon>
        <taxon>Streptosporangiales</taxon>
        <taxon>Thermomonosporaceae</taxon>
        <taxon>Actinomadura</taxon>
    </lineage>
</organism>
<dbReference type="InterPro" id="IPR001460">
    <property type="entry name" value="PCN-bd_Tpept"/>
</dbReference>
<dbReference type="InterPro" id="IPR050515">
    <property type="entry name" value="Beta-lactam/transpept"/>
</dbReference>
<dbReference type="RefSeq" id="WP_160819194.1">
    <property type="nucleotide sequence ID" value="NZ_JBHSXE010000001.1"/>
</dbReference>
<gene>
    <name evidence="4" type="ORF">ACFQKB_41870</name>
</gene>
<dbReference type="Gene3D" id="3.40.710.10">
    <property type="entry name" value="DD-peptidase/beta-lactamase superfamily"/>
    <property type="match status" value="1"/>
</dbReference>
<dbReference type="SUPFAM" id="SSF56601">
    <property type="entry name" value="beta-lactamase/transpeptidase-like"/>
    <property type="match status" value="1"/>
</dbReference>
<evidence type="ECO:0000256" key="1">
    <source>
        <dbReference type="SAM" id="MobiDB-lite"/>
    </source>
</evidence>
<feature type="domain" description="NTF2-like N-terminal transpeptidase" evidence="3">
    <location>
        <begin position="48"/>
        <end position="155"/>
    </location>
</feature>
<keyword evidence="5" id="KW-1185">Reference proteome</keyword>
<feature type="region of interest" description="Disordered" evidence="1">
    <location>
        <begin position="193"/>
        <end position="217"/>
    </location>
</feature>
<comment type="caution">
    <text evidence="4">The sequence shown here is derived from an EMBL/GenBank/DDBJ whole genome shotgun (WGS) entry which is preliminary data.</text>
</comment>
<feature type="compositionally biased region" description="Acidic residues" evidence="1">
    <location>
        <begin position="197"/>
        <end position="207"/>
    </location>
</feature>
<dbReference type="InterPro" id="IPR032710">
    <property type="entry name" value="NTF2-like_dom_sf"/>
</dbReference>
<dbReference type="InterPro" id="IPR007887">
    <property type="entry name" value="MecA_N"/>
</dbReference>
<evidence type="ECO:0000259" key="3">
    <source>
        <dbReference type="Pfam" id="PF05223"/>
    </source>
</evidence>
<evidence type="ECO:0000259" key="2">
    <source>
        <dbReference type="Pfam" id="PF00905"/>
    </source>
</evidence>
<dbReference type="PANTHER" id="PTHR30627:SF24">
    <property type="entry name" value="PENICILLIN-BINDING PROTEIN 4B"/>
    <property type="match status" value="1"/>
</dbReference>
<dbReference type="InterPro" id="IPR012338">
    <property type="entry name" value="Beta-lactam/transpept-like"/>
</dbReference>
<dbReference type="EMBL" id="JBHSXS010000052">
    <property type="protein sequence ID" value="MFC6886367.1"/>
    <property type="molecule type" value="Genomic_DNA"/>
</dbReference>
<evidence type="ECO:0000313" key="4">
    <source>
        <dbReference type="EMBL" id="MFC6886367.1"/>
    </source>
</evidence>
<dbReference type="PANTHER" id="PTHR30627">
    <property type="entry name" value="PEPTIDOGLYCAN D,D-TRANSPEPTIDASE"/>
    <property type="match status" value="1"/>
</dbReference>
<evidence type="ECO:0000313" key="5">
    <source>
        <dbReference type="Proteomes" id="UP001596380"/>
    </source>
</evidence>
<reference evidence="5" key="1">
    <citation type="journal article" date="2019" name="Int. J. Syst. Evol. Microbiol.">
        <title>The Global Catalogue of Microorganisms (GCM) 10K type strain sequencing project: providing services to taxonomists for standard genome sequencing and annotation.</title>
        <authorList>
            <consortium name="The Broad Institute Genomics Platform"/>
            <consortium name="The Broad Institute Genome Sequencing Center for Infectious Disease"/>
            <person name="Wu L."/>
            <person name="Ma J."/>
        </authorList>
    </citation>
    <scope>NUCLEOTIDE SEQUENCE [LARGE SCALE GENOMIC DNA]</scope>
    <source>
        <strain evidence="5">JCM 3369</strain>
    </source>
</reference>